<organism evidence="1 2">
    <name type="scientific">Fundidesulfovibrio magnetotacticus</name>
    <dbReference type="NCBI Taxonomy" id="2730080"/>
    <lineage>
        <taxon>Bacteria</taxon>
        <taxon>Pseudomonadati</taxon>
        <taxon>Thermodesulfobacteriota</taxon>
        <taxon>Desulfovibrionia</taxon>
        <taxon>Desulfovibrionales</taxon>
        <taxon>Desulfovibrionaceae</taxon>
        <taxon>Fundidesulfovibrio</taxon>
    </lineage>
</organism>
<dbReference type="RefSeq" id="WP_173086158.1">
    <property type="nucleotide sequence ID" value="NZ_BLTE01000015.1"/>
</dbReference>
<dbReference type="EMBL" id="BLTE01000015">
    <property type="protein sequence ID" value="GFK95288.1"/>
    <property type="molecule type" value="Genomic_DNA"/>
</dbReference>
<evidence type="ECO:0000313" key="2">
    <source>
        <dbReference type="Proteomes" id="UP000494245"/>
    </source>
</evidence>
<sequence>MAPEWTKHDDATYYMSLGKALLVTVVYERLTPPGWKVQVGQRALKDKFGSLEDAQKVAMAFAEKVAAAIRADLDALRPPA</sequence>
<dbReference type="AlphaFoldDB" id="A0A6V8LYI1"/>
<name>A0A6V8LYI1_9BACT</name>
<proteinExistence type="predicted"/>
<evidence type="ECO:0000313" key="1">
    <source>
        <dbReference type="EMBL" id="GFK95288.1"/>
    </source>
</evidence>
<keyword evidence="2" id="KW-1185">Reference proteome</keyword>
<reference evidence="1 2" key="1">
    <citation type="submission" date="2020-04" db="EMBL/GenBank/DDBJ databases">
        <authorList>
            <consortium name="Desulfovibrio sp. FSS-1 genome sequencing consortium"/>
            <person name="Shimoshige H."/>
            <person name="Kobayashi H."/>
            <person name="Maekawa T."/>
        </authorList>
    </citation>
    <scope>NUCLEOTIDE SEQUENCE [LARGE SCALE GENOMIC DNA]</scope>
    <source>
        <strain evidence="1 2">SIID29052-01</strain>
    </source>
</reference>
<reference evidence="1 2" key="2">
    <citation type="submission" date="2020-05" db="EMBL/GenBank/DDBJ databases">
        <title>Draft genome sequence of Desulfovibrio sp. strainFSS-1.</title>
        <authorList>
            <person name="Shimoshige H."/>
            <person name="Kobayashi H."/>
            <person name="Maekawa T."/>
        </authorList>
    </citation>
    <scope>NUCLEOTIDE SEQUENCE [LARGE SCALE GENOMIC DNA]</scope>
    <source>
        <strain evidence="1 2">SIID29052-01</strain>
    </source>
</reference>
<protein>
    <submittedName>
        <fullName evidence="1">Uncharacterized protein</fullName>
    </submittedName>
</protein>
<dbReference type="Proteomes" id="UP000494245">
    <property type="component" value="Unassembled WGS sequence"/>
</dbReference>
<accession>A0A6V8LYI1</accession>
<gene>
    <name evidence="1" type="ORF">NNJEOMEG_03147</name>
</gene>
<comment type="caution">
    <text evidence="1">The sequence shown here is derived from an EMBL/GenBank/DDBJ whole genome shotgun (WGS) entry which is preliminary data.</text>
</comment>